<dbReference type="EMBL" id="KL584774">
    <property type="protein sequence ID" value="KEQ91952.1"/>
    <property type="molecule type" value="Genomic_DNA"/>
</dbReference>
<feature type="compositionally biased region" description="Low complexity" evidence="1">
    <location>
        <begin position="232"/>
        <end position="245"/>
    </location>
</feature>
<dbReference type="RefSeq" id="XP_013340451.1">
    <property type="nucleotide sequence ID" value="XM_013484997.1"/>
</dbReference>
<feature type="compositionally biased region" description="Basic and acidic residues" evidence="1">
    <location>
        <begin position="157"/>
        <end position="200"/>
    </location>
</feature>
<feature type="compositionally biased region" description="Polar residues" evidence="1">
    <location>
        <begin position="31"/>
        <end position="50"/>
    </location>
</feature>
<feature type="compositionally biased region" description="Basic and acidic residues" evidence="1">
    <location>
        <begin position="7"/>
        <end position="21"/>
    </location>
</feature>
<proteinExistence type="predicted"/>
<feature type="compositionally biased region" description="Polar residues" evidence="1">
    <location>
        <begin position="214"/>
        <end position="224"/>
    </location>
</feature>
<dbReference type="GeneID" id="25367823"/>
<organism evidence="2 3">
    <name type="scientific">Aureobasidium subglaciale (strain EXF-2481)</name>
    <name type="common">Aureobasidium pullulans var. subglaciale</name>
    <dbReference type="NCBI Taxonomy" id="1043005"/>
    <lineage>
        <taxon>Eukaryota</taxon>
        <taxon>Fungi</taxon>
        <taxon>Dikarya</taxon>
        <taxon>Ascomycota</taxon>
        <taxon>Pezizomycotina</taxon>
        <taxon>Dothideomycetes</taxon>
        <taxon>Dothideomycetidae</taxon>
        <taxon>Dothideales</taxon>
        <taxon>Saccotheciaceae</taxon>
        <taxon>Aureobasidium</taxon>
    </lineage>
</organism>
<evidence type="ECO:0000256" key="1">
    <source>
        <dbReference type="SAM" id="MobiDB-lite"/>
    </source>
</evidence>
<evidence type="ECO:0000313" key="2">
    <source>
        <dbReference type="EMBL" id="KEQ91952.1"/>
    </source>
</evidence>
<feature type="region of interest" description="Disordered" evidence="1">
    <location>
        <begin position="148"/>
        <end position="245"/>
    </location>
</feature>
<dbReference type="OrthoDB" id="10570883at2759"/>
<accession>A0A074YCU0</accession>
<dbReference type="InParanoid" id="A0A074YCU0"/>
<name>A0A074YCU0_AURSE</name>
<dbReference type="AlphaFoldDB" id="A0A074YCU0"/>
<sequence length="245" mass="27393">MQSGRGSDGRSEQPEDPESPRRVSSSPPASNAQNDGVTESVPASSVPQENRLTDYDQLVCSSRSHSEPISNSRVRRPRLRLNISSPGAFAQNLAVTRQTGLAQRRFPLDHSEATRNTVDHHTGGMLSAFDDVQQRALMQAEFERLENSMRRGRFSQRPRDPIYEERDRRSREHQAEGTRRAIRNRERDRARRERLRRERMSGGGWTVPDASLATGANATVSVSTAPVAPMYPQQSESSGPEGESE</sequence>
<gene>
    <name evidence="2" type="ORF">AUEXF2481DRAFT_450001</name>
</gene>
<feature type="region of interest" description="Disordered" evidence="1">
    <location>
        <begin position="1"/>
        <end position="55"/>
    </location>
</feature>
<protein>
    <submittedName>
        <fullName evidence="2">Uncharacterized protein</fullName>
    </submittedName>
</protein>
<dbReference type="HOGENOM" id="CLU_1133395_0_0_1"/>
<evidence type="ECO:0000313" key="3">
    <source>
        <dbReference type="Proteomes" id="UP000030641"/>
    </source>
</evidence>
<keyword evidence="3" id="KW-1185">Reference proteome</keyword>
<reference evidence="2 3" key="1">
    <citation type="journal article" date="2014" name="BMC Genomics">
        <title>Genome sequencing of four Aureobasidium pullulans varieties: biotechnological potential, stress tolerance, and description of new species.</title>
        <authorList>
            <person name="Gostin Ar C."/>
            <person name="Ohm R.A."/>
            <person name="Kogej T."/>
            <person name="Sonjak S."/>
            <person name="Turk M."/>
            <person name="Zajc J."/>
            <person name="Zalar P."/>
            <person name="Grube M."/>
            <person name="Sun H."/>
            <person name="Han J."/>
            <person name="Sharma A."/>
            <person name="Chiniquy J."/>
            <person name="Ngan C.Y."/>
            <person name="Lipzen A."/>
            <person name="Barry K."/>
            <person name="Grigoriev I.V."/>
            <person name="Gunde-Cimerman N."/>
        </authorList>
    </citation>
    <scope>NUCLEOTIDE SEQUENCE [LARGE SCALE GENOMIC DNA]</scope>
    <source>
        <strain evidence="2 3">EXF-2481</strain>
    </source>
</reference>
<dbReference type="Proteomes" id="UP000030641">
    <property type="component" value="Unassembled WGS sequence"/>
</dbReference>